<dbReference type="Proteomes" id="UP000824120">
    <property type="component" value="Chromosome 3"/>
</dbReference>
<dbReference type="AlphaFoldDB" id="A0A9J5ZS12"/>
<reference evidence="1 2" key="1">
    <citation type="submission" date="2020-09" db="EMBL/GenBank/DDBJ databases">
        <title>De no assembly of potato wild relative species, Solanum commersonii.</title>
        <authorList>
            <person name="Cho K."/>
        </authorList>
    </citation>
    <scope>NUCLEOTIDE SEQUENCE [LARGE SCALE GENOMIC DNA]</scope>
    <source>
        <strain evidence="1">LZ3.2</strain>
        <tissue evidence="1">Leaf</tissue>
    </source>
</reference>
<organism evidence="1 2">
    <name type="scientific">Solanum commersonii</name>
    <name type="common">Commerson's wild potato</name>
    <name type="synonym">Commerson's nightshade</name>
    <dbReference type="NCBI Taxonomy" id="4109"/>
    <lineage>
        <taxon>Eukaryota</taxon>
        <taxon>Viridiplantae</taxon>
        <taxon>Streptophyta</taxon>
        <taxon>Embryophyta</taxon>
        <taxon>Tracheophyta</taxon>
        <taxon>Spermatophyta</taxon>
        <taxon>Magnoliopsida</taxon>
        <taxon>eudicotyledons</taxon>
        <taxon>Gunneridae</taxon>
        <taxon>Pentapetalae</taxon>
        <taxon>asterids</taxon>
        <taxon>lamiids</taxon>
        <taxon>Solanales</taxon>
        <taxon>Solanaceae</taxon>
        <taxon>Solanoideae</taxon>
        <taxon>Solaneae</taxon>
        <taxon>Solanum</taxon>
    </lineage>
</organism>
<sequence>MNAHKKSQLTHARITCALKVSSCDSPLLKNLKLIILAANASSRLTKLIQDQKGLFKACNGAECNGMVI</sequence>
<name>A0A9J5ZS12_SOLCO</name>
<proteinExistence type="predicted"/>
<evidence type="ECO:0000313" key="2">
    <source>
        <dbReference type="Proteomes" id="UP000824120"/>
    </source>
</evidence>
<accession>A0A9J5ZS12</accession>
<gene>
    <name evidence="1" type="ORF">H5410_014784</name>
</gene>
<dbReference type="EMBL" id="JACXVP010000003">
    <property type="protein sequence ID" value="KAG5614960.1"/>
    <property type="molecule type" value="Genomic_DNA"/>
</dbReference>
<evidence type="ECO:0000313" key="1">
    <source>
        <dbReference type="EMBL" id="KAG5614960.1"/>
    </source>
</evidence>
<protein>
    <submittedName>
        <fullName evidence="1">Uncharacterized protein</fullName>
    </submittedName>
</protein>
<comment type="caution">
    <text evidence="1">The sequence shown here is derived from an EMBL/GenBank/DDBJ whole genome shotgun (WGS) entry which is preliminary data.</text>
</comment>
<keyword evidence="2" id="KW-1185">Reference proteome</keyword>